<dbReference type="PIRSF" id="PIRSF033199">
    <property type="entry name" value="UCP033199"/>
    <property type="match status" value="1"/>
</dbReference>
<dbReference type="eggNOG" id="COG4898">
    <property type="taxonomic scope" value="Bacteria"/>
</dbReference>
<organism evidence="1 2">
    <name type="scientific">Lachnospira eligens (strain ATCC 27750 / DSM 3376 / VPI C15-48 / C15-B4)</name>
    <name type="common">Eubacterium eligens</name>
    <dbReference type="NCBI Taxonomy" id="515620"/>
    <lineage>
        <taxon>Bacteria</taxon>
        <taxon>Bacillati</taxon>
        <taxon>Bacillota</taxon>
        <taxon>Clostridia</taxon>
        <taxon>Lachnospirales</taxon>
        <taxon>Lachnospiraceae</taxon>
        <taxon>Lachnospira</taxon>
    </lineage>
</organism>
<protein>
    <recommendedName>
        <fullName evidence="3">DUF2200 domain-containing protein</fullName>
    </recommendedName>
</protein>
<proteinExistence type="predicted"/>
<dbReference type="AlphaFoldDB" id="C4Z782"/>
<accession>C4Z782</accession>
<gene>
    <name evidence="1" type="ordered locus">EUBELI_20013</name>
</gene>
<sequence>MRQHTFFFVRKRYTLHIDAPEGGTEMETEKVYAMPFAKIYPMLVEKAARKGRTQAEVDEIIGWLTGYSVPQIDAAVQNGTLYGDFFRDAPQLNPDRVLIKGGICNVKLESIEEPLMKEIRYLDKLVDELAKGKAMEKIKRTNK</sequence>
<dbReference type="InterPro" id="IPR014580">
    <property type="entry name" value="UCP033199"/>
</dbReference>
<dbReference type="HOGENOM" id="CLU_133735_0_0_9"/>
<dbReference type="Pfam" id="PF09966">
    <property type="entry name" value="DUF2200"/>
    <property type="match status" value="1"/>
</dbReference>
<keyword evidence="1" id="KW-0614">Plasmid</keyword>
<dbReference type="Proteomes" id="UP000001476">
    <property type="component" value="Plasmid pEubeli2"/>
</dbReference>
<evidence type="ECO:0000313" key="2">
    <source>
        <dbReference type="Proteomes" id="UP000001476"/>
    </source>
</evidence>
<dbReference type="InterPro" id="IPR023204">
    <property type="entry name" value="SP1917_dom_sf"/>
</dbReference>
<name>C4Z782_LACE2</name>
<evidence type="ECO:0000313" key="1">
    <source>
        <dbReference type="EMBL" id="ACR73160.1"/>
    </source>
</evidence>
<geneLocation type="plasmid" evidence="2">
    <name>pEubeli2</name>
</geneLocation>
<evidence type="ECO:0008006" key="3">
    <source>
        <dbReference type="Google" id="ProtNLM"/>
    </source>
</evidence>
<dbReference type="EMBL" id="CP001106">
    <property type="protein sequence ID" value="ACR73160.1"/>
    <property type="molecule type" value="Genomic_DNA"/>
</dbReference>
<keyword evidence="2" id="KW-1185">Reference proteome</keyword>
<dbReference type="Gene3D" id="1.10.8.290">
    <property type="entry name" value="uncharacterized protein sp1917 domain"/>
    <property type="match status" value="1"/>
</dbReference>
<reference evidence="1 2" key="1">
    <citation type="journal article" date="2009" name="Proc. Natl. Acad. Sci. U.S.A.">
        <title>Characterizing a model human gut microbiota composed of members of its two dominant bacterial phyla.</title>
        <authorList>
            <person name="Mahowald M.A."/>
            <person name="Rey F.E."/>
            <person name="Seedorf H."/>
            <person name="Turnbaugh P.J."/>
            <person name="Fulton R.S."/>
            <person name="Wollam A."/>
            <person name="Shah N."/>
            <person name="Wang C."/>
            <person name="Magrini V."/>
            <person name="Wilson R.K."/>
            <person name="Cantarel B.L."/>
            <person name="Coutinho P.M."/>
            <person name="Henrissat B."/>
            <person name="Crock L.W."/>
            <person name="Russell A."/>
            <person name="Verberkmoes N.C."/>
            <person name="Hettich R.L."/>
            <person name="Gordon J.I."/>
        </authorList>
    </citation>
    <scope>NUCLEOTIDE SEQUENCE [LARGE SCALE GENOMIC DNA]</scope>
    <source>
        <strain evidence="2">ATCC 27750 / DSM 3376 / VPI C15-48 / C15-B4</strain>
        <plasmid evidence="1">unnamed</plasmid>
    </source>
</reference>
<dbReference type="KEGG" id="eel:EUBELI_20013"/>